<protein>
    <submittedName>
        <fullName evidence="2">Uncharacterized protein</fullName>
    </submittedName>
</protein>
<organism evidence="2 3">
    <name type="scientific">Cercocebus atys</name>
    <name type="common">Sooty mangabey</name>
    <name type="synonym">Cercocebus torquatus atys</name>
    <dbReference type="NCBI Taxonomy" id="9531"/>
    <lineage>
        <taxon>Eukaryota</taxon>
        <taxon>Metazoa</taxon>
        <taxon>Chordata</taxon>
        <taxon>Craniata</taxon>
        <taxon>Vertebrata</taxon>
        <taxon>Euteleostomi</taxon>
        <taxon>Mammalia</taxon>
        <taxon>Eutheria</taxon>
        <taxon>Euarchontoglires</taxon>
        <taxon>Primates</taxon>
        <taxon>Haplorrhini</taxon>
        <taxon>Catarrhini</taxon>
        <taxon>Cercopithecidae</taxon>
        <taxon>Cercopithecinae</taxon>
        <taxon>Cercocebus</taxon>
    </lineage>
</organism>
<dbReference type="AlphaFoldDB" id="A0A2K5L3M0"/>
<name>A0A2K5L3M0_CERAT</name>
<keyword evidence="3" id="KW-1185">Reference proteome</keyword>
<evidence type="ECO:0000256" key="1">
    <source>
        <dbReference type="SAM" id="MobiDB-lite"/>
    </source>
</evidence>
<sequence>VQRFLSARRQGRTQTSLDYTNILQPHA</sequence>
<proteinExistence type="predicted"/>
<dbReference type="Proteomes" id="UP000233060">
    <property type="component" value="Unassembled WGS sequence"/>
</dbReference>
<reference evidence="2" key="1">
    <citation type="submission" date="2025-08" db="UniProtKB">
        <authorList>
            <consortium name="Ensembl"/>
        </authorList>
    </citation>
    <scope>IDENTIFICATION</scope>
</reference>
<reference evidence="2" key="2">
    <citation type="submission" date="2025-09" db="UniProtKB">
        <authorList>
            <consortium name="Ensembl"/>
        </authorList>
    </citation>
    <scope>IDENTIFICATION</scope>
</reference>
<feature type="region of interest" description="Disordered" evidence="1">
    <location>
        <begin position="1"/>
        <end position="27"/>
    </location>
</feature>
<dbReference type="Ensembl" id="ENSCATT00000026004.1">
    <property type="protein sequence ID" value="ENSCATP00000007550.1"/>
    <property type="gene ID" value="ENSCATG00000022508.1"/>
</dbReference>
<feature type="compositionally biased region" description="Polar residues" evidence="1">
    <location>
        <begin position="12"/>
        <end position="27"/>
    </location>
</feature>
<evidence type="ECO:0000313" key="2">
    <source>
        <dbReference type="Ensembl" id="ENSCATP00000007550.1"/>
    </source>
</evidence>
<evidence type="ECO:0000313" key="3">
    <source>
        <dbReference type="Proteomes" id="UP000233060"/>
    </source>
</evidence>
<accession>A0A2K5L3M0</accession>